<dbReference type="EMBL" id="JAWDGP010001486">
    <property type="protein sequence ID" value="KAK3791127.1"/>
    <property type="molecule type" value="Genomic_DNA"/>
</dbReference>
<evidence type="ECO:0000313" key="1">
    <source>
        <dbReference type="EMBL" id="KAK3791127.1"/>
    </source>
</evidence>
<reference evidence="1" key="1">
    <citation type="journal article" date="2023" name="G3 (Bethesda)">
        <title>A reference genome for the long-term kleptoplast-retaining sea slug Elysia crispata morphotype clarki.</title>
        <authorList>
            <person name="Eastman K.E."/>
            <person name="Pendleton A.L."/>
            <person name="Shaikh M.A."/>
            <person name="Suttiyut T."/>
            <person name="Ogas R."/>
            <person name="Tomko P."/>
            <person name="Gavelis G."/>
            <person name="Widhalm J.R."/>
            <person name="Wisecaver J.H."/>
        </authorList>
    </citation>
    <scope>NUCLEOTIDE SEQUENCE</scope>
    <source>
        <strain evidence="1">ECLA1</strain>
    </source>
</reference>
<protein>
    <submittedName>
        <fullName evidence="1">Uncharacterized protein</fullName>
    </submittedName>
</protein>
<accession>A0AAE1AQY7</accession>
<keyword evidence="2" id="KW-1185">Reference proteome</keyword>
<name>A0AAE1AQY7_9GAST</name>
<comment type="caution">
    <text evidence="1">The sequence shown here is derived from an EMBL/GenBank/DDBJ whole genome shotgun (WGS) entry which is preliminary data.</text>
</comment>
<sequence length="144" mass="16399">MLDRINTLVTVCFKGHYLTTTAKPHRPPVQVWLVPGSNKLCESATPWLVLLLVSEIRPSRSLVEPGWRVDPDIPRQGVLDRTSHLRSASCLGSKLLRHLRKYGIALLMFNGYDSGLQTFFHLLLLVNSEPTTRNQQLFSQRLRP</sequence>
<dbReference type="Proteomes" id="UP001283361">
    <property type="component" value="Unassembled WGS sequence"/>
</dbReference>
<proteinExistence type="predicted"/>
<gene>
    <name evidence="1" type="ORF">RRG08_010527</name>
</gene>
<organism evidence="1 2">
    <name type="scientific">Elysia crispata</name>
    <name type="common">lettuce slug</name>
    <dbReference type="NCBI Taxonomy" id="231223"/>
    <lineage>
        <taxon>Eukaryota</taxon>
        <taxon>Metazoa</taxon>
        <taxon>Spiralia</taxon>
        <taxon>Lophotrochozoa</taxon>
        <taxon>Mollusca</taxon>
        <taxon>Gastropoda</taxon>
        <taxon>Heterobranchia</taxon>
        <taxon>Euthyneura</taxon>
        <taxon>Panpulmonata</taxon>
        <taxon>Sacoglossa</taxon>
        <taxon>Placobranchoidea</taxon>
        <taxon>Plakobranchidae</taxon>
        <taxon>Elysia</taxon>
    </lineage>
</organism>
<evidence type="ECO:0000313" key="2">
    <source>
        <dbReference type="Proteomes" id="UP001283361"/>
    </source>
</evidence>
<dbReference type="AlphaFoldDB" id="A0AAE1AQY7"/>